<evidence type="ECO:0000256" key="2">
    <source>
        <dbReference type="SAM" id="SignalP"/>
    </source>
</evidence>
<keyword evidence="1" id="KW-1133">Transmembrane helix</keyword>
<protein>
    <submittedName>
        <fullName evidence="3">Uncharacterized protein</fullName>
    </submittedName>
</protein>
<sequence length="777" mass="81906">MKTVRWGTALLMFTVAVLMGAGPAAAEPELTVKATGGIDGKAKEGTSMPVALEIRNDGDPFQGDLVIDFGNVYESGSAVAISLKIGAGKTETVHATVNSADSYAFSERQFRFFEGGWRNGREIGYQGDRRPNVNFYYGETSLAVILSESADRLSGLRDLNFGNTPDSEVAGPFGRNSTFPADAAGWEAADLIIADDGVLAGLRQADQEAIAGRVRAGATLLIGMTEDPADAGLFRDVLPLEQEGRIEVQPEALRETGIKTAVPAFEASLRGGAQALAESDGRVLAAFSEYGAGTIVQTAFSFGNEPLASAPDTARFISGVLSGLPGSSAVYSGMHGDPTSDFVQLAQSATERFETFRIPAAAILLIVMLYIILVGPVLYFILKKSDRREQAWWIIPSVAVLISAGIFAYGAKDRLFNPQFRQAALFFSDGNGMLSGMYGGSVLTNRGGDLEVTALSPVTLSAAGGSTAFSGSSGNFGYAVAEQTPQGTLLTLRDMPFWSVRTVHGETRIADAGSLEADLAVSGGRLTGTLTNRFSFRLRDVSVWSGTGFIPVGDFEAGETAEIDEEVPGGMLFPAASSAAPGSSGNGYGNREDQRAGNMIQAAGYLLDRSRPALIGHTASPLAKVNLEGKPEYNSISVIVQPFDPEIRLSGSFRLPPSAISGSISPEDPDGYVEQYPDGDLFLSPGTFVYEPSVPETYAIPQVNWTSLGVRVIEGAGVSILNRSSGEFEELAAGANGLDPATDYIGRDGALRFRIESPPDGGHTMLPEIELEGVASP</sequence>
<gene>
    <name evidence="3" type="ORF">SAMN04488126_10632</name>
</gene>
<dbReference type="SUPFAM" id="SSF52317">
    <property type="entry name" value="Class I glutamine amidotransferase-like"/>
    <property type="match status" value="1"/>
</dbReference>
<dbReference type="OrthoDB" id="137965at2"/>
<feature type="chain" id="PRO_5011432154" evidence="2">
    <location>
        <begin position="27"/>
        <end position="777"/>
    </location>
</feature>
<feature type="signal peptide" evidence="2">
    <location>
        <begin position="1"/>
        <end position="26"/>
    </location>
</feature>
<feature type="transmembrane region" description="Helical" evidence="1">
    <location>
        <begin position="360"/>
        <end position="382"/>
    </location>
</feature>
<keyword evidence="2" id="KW-0732">Signal</keyword>
<dbReference type="RefSeq" id="WP_092095919.1">
    <property type="nucleotide sequence ID" value="NZ_FNAR01000006.1"/>
</dbReference>
<evidence type="ECO:0000256" key="1">
    <source>
        <dbReference type="SAM" id="Phobius"/>
    </source>
</evidence>
<evidence type="ECO:0000313" key="4">
    <source>
        <dbReference type="Proteomes" id="UP000198823"/>
    </source>
</evidence>
<dbReference type="EMBL" id="FNAR01000006">
    <property type="protein sequence ID" value="SDE27948.1"/>
    <property type="molecule type" value="Genomic_DNA"/>
</dbReference>
<dbReference type="STRING" id="426756.SAMN04488126_10632"/>
<keyword evidence="1" id="KW-0472">Membrane</keyword>
<dbReference type="InterPro" id="IPR029062">
    <property type="entry name" value="Class_I_gatase-like"/>
</dbReference>
<proteinExistence type="predicted"/>
<evidence type="ECO:0000313" key="3">
    <source>
        <dbReference type="EMBL" id="SDE27948.1"/>
    </source>
</evidence>
<dbReference type="AlphaFoldDB" id="A0A1G7BLG2"/>
<dbReference type="Proteomes" id="UP000198823">
    <property type="component" value="Unassembled WGS sequence"/>
</dbReference>
<keyword evidence="1" id="KW-0812">Transmembrane</keyword>
<organism evidence="3 4">
    <name type="scientific">Bhargavaea beijingensis</name>
    <dbReference type="NCBI Taxonomy" id="426756"/>
    <lineage>
        <taxon>Bacteria</taxon>
        <taxon>Bacillati</taxon>
        <taxon>Bacillota</taxon>
        <taxon>Bacilli</taxon>
        <taxon>Bacillales</taxon>
        <taxon>Caryophanaceae</taxon>
        <taxon>Bhargavaea</taxon>
    </lineage>
</organism>
<feature type="transmembrane region" description="Helical" evidence="1">
    <location>
        <begin position="391"/>
        <end position="411"/>
    </location>
</feature>
<reference evidence="3 4" key="1">
    <citation type="submission" date="2016-10" db="EMBL/GenBank/DDBJ databases">
        <authorList>
            <person name="de Groot N.N."/>
        </authorList>
    </citation>
    <scope>NUCLEOTIDE SEQUENCE [LARGE SCALE GENOMIC DNA]</scope>
    <source>
        <strain evidence="3 4">CGMCC 1.6762</strain>
    </source>
</reference>
<name>A0A1G7BLG2_9BACL</name>
<accession>A0A1G7BLG2</accession>